<evidence type="ECO:0000256" key="1">
    <source>
        <dbReference type="SAM" id="Phobius"/>
    </source>
</evidence>
<keyword evidence="3" id="KW-1185">Reference proteome</keyword>
<gene>
    <name evidence="2" type="ORF">SPHA_53432</name>
</gene>
<keyword evidence="1" id="KW-1133">Transmembrane helix</keyword>
<dbReference type="EMBL" id="CAHIKZ030003402">
    <property type="protein sequence ID" value="CAE1299770.1"/>
    <property type="molecule type" value="Genomic_DNA"/>
</dbReference>
<sequence length="1014" mass="111476">MPVYSGISLGPPVSLLLCLPASTFPLQMISNLLLHLSALRFLWALLSFMPVYSGILLQSLFCLPLHFLVADDFLTCSFYLSLYACLFWKYLLNFMPVSPPVSLLCLPLHFLVADDFLTCSFYLSALRFSLGLAQLYASLCLSILEYSPPVSLLCLPLHFLFADDFVTRSFYLSALRFSLGLAQLYAYSLWALLSFMPVYSGILSSSLSSLPALHFLVDDFLLLLFDILFWAFCLLPSVLCCSEISSLGLAHFLVADDFLCLSILESLSSSLFSLPALHFLVADDFLTCSFYLSALKEILSGPCSFMPCLFWNTLLQSLFLPASSISLVADDFLTFPSTYSLGLAQLYACLFWNTLLQSLFLCLPLHFLVADDFLGPAPSTCLLLRFSLGLAQLYAYSLWALLSSLCLSIPGILSSSLSWASQPPISFQMISNPLLLPVCSDDFLDSLWALLSFMPVYSGILSSSLSSLPASTFPHSLEDSPCSQLYACLFWNTPPVSLLCLPLHFLFADDFVTSLLLPVCSEILSGPCSAPPVYACLFWNFLQSPLLDTFSSSQMISSFLLPVCSEILSGPCSAFMPVYSEILSSVSLLCLPLHFLFADDFLTPPFYLSALRFSLGLALYAYFSGPCSTLCPSILKYSPLVSLLCLPLYISSSQMISSPLPFYLSALRFSLGLAALCLSILVSLLCHHFLFIDNFACLLTFLSGPCSQMISACLYISSLISSPLLLPVCSEILSGPCSALCLSILKYSPPVSLLCLPLHFLFADDFVTRSFYLSALRFSLGLAQLYAFSLLCLPLHFLFADDFLTRSFYLSALRFSLGLAQLYAYSLWALLSFMPVYSEILSSSLSSLPASTFPSSQMISSLAPSTPVCSEISLGPCSCFMPVYSEILSSSLSSLPLHFLSQMPASLLPVCSEISLGLAQLYACLFEILSSSLSSLPLHFSFADDFVTPPSTFSLLCLPLHFLFADDFLTRSFYLSALRFSLGLAQLYACLFWNTLLQSLFSACLYISSSQMIS</sequence>
<evidence type="ECO:0000313" key="3">
    <source>
        <dbReference type="Proteomes" id="UP000597762"/>
    </source>
</evidence>
<evidence type="ECO:0000313" key="2">
    <source>
        <dbReference type="EMBL" id="CAE1299770.1"/>
    </source>
</evidence>
<feature type="transmembrane region" description="Helical" evidence="1">
    <location>
        <begin position="662"/>
        <end position="686"/>
    </location>
</feature>
<feature type="transmembrane region" description="Helical" evidence="1">
    <location>
        <begin position="103"/>
        <end position="123"/>
    </location>
</feature>
<keyword evidence="1" id="KW-0812">Transmembrane</keyword>
<feature type="transmembrane region" description="Helical" evidence="1">
    <location>
        <begin position="174"/>
        <end position="200"/>
    </location>
</feature>
<proteinExistence type="predicted"/>
<feature type="transmembrane region" description="Helical" evidence="1">
    <location>
        <begin position="67"/>
        <end position="91"/>
    </location>
</feature>
<feature type="transmembrane region" description="Helical" evidence="1">
    <location>
        <begin position="41"/>
        <end position="61"/>
    </location>
</feature>
<dbReference type="AlphaFoldDB" id="A0A812DI84"/>
<feature type="transmembrane region" description="Helical" evidence="1">
    <location>
        <begin position="220"/>
        <end position="240"/>
    </location>
</feature>
<feature type="transmembrane region" description="Helical" evidence="1">
    <location>
        <begin position="698"/>
        <end position="718"/>
    </location>
</feature>
<protein>
    <submittedName>
        <fullName evidence="2">Uncharacterized protein</fullName>
    </submittedName>
</protein>
<dbReference type="Proteomes" id="UP000597762">
    <property type="component" value="Unassembled WGS sequence"/>
</dbReference>
<feature type="transmembrane region" description="Helical" evidence="1">
    <location>
        <begin position="812"/>
        <end position="837"/>
    </location>
</feature>
<accession>A0A812DI84</accession>
<feature type="transmembrane region" description="Helical" evidence="1">
    <location>
        <begin position="778"/>
        <end position="800"/>
    </location>
</feature>
<feature type="transmembrane region" description="Helical" evidence="1">
    <location>
        <begin position="135"/>
        <end position="162"/>
    </location>
</feature>
<name>A0A812DI84_ACAPH</name>
<reference evidence="2" key="1">
    <citation type="submission" date="2021-01" db="EMBL/GenBank/DDBJ databases">
        <authorList>
            <person name="Li R."/>
            <person name="Bekaert M."/>
        </authorList>
    </citation>
    <scope>NUCLEOTIDE SEQUENCE</scope>
    <source>
        <strain evidence="2">Farmed</strain>
    </source>
</reference>
<keyword evidence="1" id="KW-0472">Membrane</keyword>
<organism evidence="2 3">
    <name type="scientific">Acanthosepion pharaonis</name>
    <name type="common">Pharaoh cuttlefish</name>
    <name type="synonym">Sepia pharaonis</name>
    <dbReference type="NCBI Taxonomy" id="158019"/>
    <lineage>
        <taxon>Eukaryota</taxon>
        <taxon>Metazoa</taxon>
        <taxon>Spiralia</taxon>
        <taxon>Lophotrochozoa</taxon>
        <taxon>Mollusca</taxon>
        <taxon>Cephalopoda</taxon>
        <taxon>Coleoidea</taxon>
        <taxon>Decapodiformes</taxon>
        <taxon>Sepiida</taxon>
        <taxon>Sepiina</taxon>
        <taxon>Sepiidae</taxon>
        <taxon>Acanthosepion</taxon>
    </lineage>
</organism>
<comment type="caution">
    <text evidence="2">The sequence shown here is derived from an EMBL/GenBank/DDBJ whole genome shotgun (WGS) entry which is preliminary data.</text>
</comment>
<feature type="transmembrane region" description="Helical" evidence="1">
    <location>
        <begin position="12"/>
        <end position="34"/>
    </location>
</feature>